<dbReference type="SMART" id="SM00154">
    <property type="entry name" value="ZnF_AN1"/>
    <property type="match status" value="1"/>
</dbReference>
<dbReference type="InterPro" id="IPR002190">
    <property type="entry name" value="MHD_dom"/>
</dbReference>
<name>A0A922L2J8_DERFA</name>
<feature type="region of interest" description="Disordered" evidence="5">
    <location>
        <begin position="321"/>
        <end position="370"/>
    </location>
</feature>
<dbReference type="SUPFAM" id="SSF118310">
    <property type="entry name" value="AN1-like Zinc finger"/>
    <property type="match status" value="1"/>
</dbReference>
<protein>
    <submittedName>
        <fullName evidence="9">AN1-type zinc finger protein 6</fullName>
    </submittedName>
</protein>
<dbReference type="PROSITE" id="PS51036">
    <property type="entry name" value="ZF_A20"/>
    <property type="match status" value="1"/>
</dbReference>
<dbReference type="Gene3D" id="1.20.5.4770">
    <property type="match status" value="1"/>
</dbReference>
<gene>
    <name evidence="9" type="primary">ZFAND6_1</name>
    <name evidence="9" type="ORF">DERF_009441</name>
</gene>
<dbReference type="InterPro" id="IPR035896">
    <property type="entry name" value="AN1-like_Znf"/>
</dbReference>
<reference evidence="9" key="1">
    <citation type="submission" date="2013-05" db="EMBL/GenBank/DDBJ databases">
        <authorList>
            <person name="Yim A.K.Y."/>
            <person name="Chan T.F."/>
            <person name="Ji K.M."/>
            <person name="Liu X.Y."/>
            <person name="Zhou J.W."/>
            <person name="Li R.Q."/>
            <person name="Yang K.Y."/>
            <person name="Li J."/>
            <person name="Li M."/>
            <person name="Law P.T.W."/>
            <person name="Wu Y.L."/>
            <person name="Cai Z.L."/>
            <person name="Qin H."/>
            <person name="Bao Y."/>
            <person name="Leung R.K.K."/>
            <person name="Ng P.K.S."/>
            <person name="Zou J."/>
            <person name="Zhong X.J."/>
            <person name="Ran P.X."/>
            <person name="Zhong N.S."/>
            <person name="Liu Z.G."/>
            <person name="Tsui S.K.W."/>
        </authorList>
    </citation>
    <scope>NUCLEOTIDE SEQUENCE</scope>
    <source>
        <strain evidence="9">Derf</strain>
        <tissue evidence="9">Whole organism</tissue>
    </source>
</reference>
<evidence type="ECO:0000256" key="1">
    <source>
        <dbReference type="ARBA" id="ARBA00022723"/>
    </source>
</evidence>
<evidence type="ECO:0000256" key="4">
    <source>
        <dbReference type="PROSITE-ProRule" id="PRU00449"/>
    </source>
</evidence>
<comment type="caution">
    <text evidence="9">The sequence shown here is derived from an EMBL/GenBank/DDBJ whole genome shotgun (WGS) entry which is preliminary data.</text>
</comment>
<keyword evidence="1" id="KW-0479">Metal-binding</keyword>
<evidence type="ECO:0000256" key="3">
    <source>
        <dbReference type="ARBA" id="ARBA00022833"/>
    </source>
</evidence>
<dbReference type="GO" id="GO:0008270">
    <property type="term" value="F:zinc ion binding"/>
    <property type="evidence" value="ECO:0007669"/>
    <property type="project" value="UniProtKB-KW"/>
</dbReference>
<dbReference type="InterPro" id="IPR041899">
    <property type="entry name" value="MAGE_WH2"/>
</dbReference>
<dbReference type="Gene3D" id="4.10.1110.10">
    <property type="entry name" value="AN1-like Zinc finger"/>
    <property type="match status" value="1"/>
</dbReference>
<feature type="domain" description="AN1-type" evidence="8">
    <location>
        <begin position="551"/>
        <end position="597"/>
    </location>
</feature>
<evidence type="ECO:0000256" key="5">
    <source>
        <dbReference type="SAM" id="MobiDB-lite"/>
    </source>
</evidence>
<dbReference type="EMBL" id="ASGP02000004">
    <property type="protein sequence ID" value="KAH9510951.1"/>
    <property type="molecule type" value="Genomic_DNA"/>
</dbReference>
<keyword evidence="10" id="KW-1185">Reference proteome</keyword>
<evidence type="ECO:0000259" key="8">
    <source>
        <dbReference type="PROSITE" id="PS51039"/>
    </source>
</evidence>
<feature type="compositionally biased region" description="Low complexity" evidence="5">
    <location>
        <begin position="353"/>
        <end position="366"/>
    </location>
</feature>
<proteinExistence type="predicted"/>
<feature type="region of interest" description="Disordered" evidence="5">
    <location>
        <begin position="439"/>
        <end position="478"/>
    </location>
</feature>
<dbReference type="PROSITE" id="PS51039">
    <property type="entry name" value="ZF_AN1"/>
    <property type="match status" value="1"/>
</dbReference>
<sequence length="616" mass="71853">MSTRSTRRHVNRAIVNYESESDSVQTNAPGSSGGTRKVASNNSADIMCCTNETDLQILISNCIRHILLNDYSKLLIKQSDINKYLIENVILGRIQINPLIKMLNQRLWKDFGMILIEVECSPKSFILYTIYKNDLFALKEMNNKDDDEIEFDTTLVPDDYDDEITPNYEDDNEEKISESELFSALEEIGLYLDHKYEIAHDCARQNIRELISKEFIRKSYLKRTKKPNSDTSLPADYYYEWGIRSTFEFKRLDVLNFIKDIYNCDEVHMNLLFEKAKKMDQQREKLITNAIRSVDHNYPIDNNQISNDLNGHIEISVNENITQPRRSQRHSQIETQSTSSSTNYRKQQKRVAEISSISETTTSSLPLPSPPPSKRLIIYCHYFCYNDNLKMNKKEQQHMANNNIPKQCSNNDCRFYASEQFNGFCSACWNKQMKSMIQQQQQQQQQHEQNNIRPLPEILRPTSRTTFRSSSYERSKNSIQKIAKSSHVSIKSIRMELDMIQNKINSNDNDEMIIIKNNLTTESLNMEKSDGKSLNNVIKKKIRRKKENSNKSNENRCQICPRSIKIIGFDCRCGGRYCIEHRLAKEHLCQFDYRTYGINELTKANPKVVGDKIKKI</sequence>
<accession>A0A922L2J8</accession>
<dbReference type="Proteomes" id="UP000790347">
    <property type="component" value="Unassembled WGS sequence"/>
</dbReference>
<evidence type="ECO:0000256" key="2">
    <source>
        <dbReference type="ARBA" id="ARBA00022771"/>
    </source>
</evidence>
<keyword evidence="2 4" id="KW-0863">Zinc-finger</keyword>
<dbReference type="Gene3D" id="1.10.10.1200">
    <property type="entry name" value="MAGE homology domain, winged helix WH1 motif"/>
    <property type="match status" value="1"/>
</dbReference>
<evidence type="ECO:0000313" key="10">
    <source>
        <dbReference type="Proteomes" id="UP000790347"/>
    </source>
</evidence>
<reference evidence="9" key="2">
    <citation type="journal article" date="2022" name="Res Sq">
        <title>Comparative Genomics Reveals Insights into the Divergent Evolution of Astigmatic Mites and Household Pest Adaptations.</title>
        <authorList>
            <person name="Xiong Q."/>
            <person name="Wan A.T.-Y."/>
            <person name="Liu X.-Y."/>
            <person name="Fung C.S.-H."/>
            <person name="Xiao X."/>
            <person name="Malainual N."/>
            <person name="Hou J."/>
            <person name="Wang L."/>
            <person name="Wang M."/>
            <person name="Yang K."/>
            <person name="Cui Y."/>
            <person name="Leung E."/>
            <person name="Nong W."/>
            <person name="Shin S.-K."/>
            <person name="Au S."/>
            <person name="Jeong K.Y."/>
            <person name="Chew F.T."/>
            <person name="Hui J."/>
            <person name="Leung T.F."/>
            <person name="Tungtrongchitr A."/>
            <person name="Zhong N."/>
            <person name="Liu Z."/>
            <person name="Tsui S."/>
        </authorList>
    </citation>
    <scope>NUCLEOTIDE SEQUENCE</scope>
    <source>
        <strain evidence="9">Derf</strain>
        <tissue evidence="9">Whole organism</tissue>
    </source>
</reference>
<dbReference type="PANTHER" id="PTHR10634:SF149">
    <property type="entry name" value="AN1-TYPE DOMAIN-CONTAINING PROTEIN-RELATED"/>
    <property type="match status" value="1"/>
</dbReference>
<dbReference type="InterPro" id="IPR002653">
    <property type="entry name" value="Znf_A20"/>
</dbReference>
<evidence type="ECO:0000259" key="7">
    <source>
        <dbReference type="PROSITE" id="PS51036"/>
    </source>
</evidence>
<dbReference type="InterPro" id="IPR050652">
    <property type="entry name" value="AN1_A20_ZnFinger"/>
</dbReference>
<keyword evidence="3" id="KW-0862">Zinc</keyword>
<dbReference type="InterPro" id="IPR041898">
    <property type="entry name" value="MAGE_WH1"/>
</dbReference>
<dbReference type="PANTHER" id="PTHR10634">
    <property type="entry name" value="AN1-TYPE ZINC FINGER PROTEIN"/>
    <property type="match status" value="1"/>
</dbReference>
<feature type="domain" description="A20-type" evidence="7">
    <location>
        <begin position="402"/>
        <end position="437"/>
    </location>
</feature>
<dbReference type="Gene3D" id="1.10.10.1210">
    <property type="entry name" value="MAGE homology domain, winged helix WH2 motif"/>
    <property type="match status" value="1"/>
</dbReference>
<dbReference type="AlphaFoldDB" id="A0A922L2J8"/>
<dbReference type="InterPro" id="IPR000058">
    <property type="entry name" value="Znf_AN1"/>
</dbReference>
<organism evidence="9 10">
    <name type="scientific">Dermatophagoides farinae</name>
    <name type="common">American house dust mite</name>
    <dbReference type="NCBI Taxonomy" id="6954"/>
    <lineage>
        <taxon>Eukaryota</taxon>
        <taxon>Metazoa</taxon>
        <taxon>Ecdysozoa</taxon>
        <taxon>Arthropoda</taxon>
        <taxon>Chelicerata</taxon>
        <taxon>Arachnida</taxon>
        <taxon>Acari</taxon>
        <taxon>Acariformes</taxon>
        <taxon>Sarcoptiformes</taxon>
        <taxon>Astigmata</taxon>
        <taxon>Psoroptidia</taxon>
        <taxon>Analgoidea</taxon>
        <taxon>Pyroglyphidae</taxon>
        <taxon>Dermatophagoidinae</taxon>
        <taxon>Dermatophagoides</taxon>
    </lineage>
</organism>
<dbReference type="GO" id="GO:0003677">
    <property type="term" value="F:DNA binding"/>
    <property type="evidence" value="ECO:0007669"/>
    <property type="project" value="InterPro"/>
</dbReference>
<evidence type="ECO:0000313" key="9">
    <source>
        <dbReference type="EMBL" id="KAH9510951.1"/>
    </source>
</evidence>
<dbReference type="SMART" id="SM01373">
    <property type="entry name" value="MAGE"/>
    <property type="match status" value="1"/>
</dbReference>
<feature type="domain" description="MAGE" evidence="6">
    <location>
        <begin position="206"/>
        <end position="276"/>
    </location>
</feature>
<dbReference type="SMART" id="SM00259">
    <property type="entry name" value="ZnF_A20"/>
    <property type="match status" value="1"/>
</dbReference>
<dbReference type="Pfam" id="PF01428">
    <property type="entry name" value="zf-AN1"/>
    <property type="match status" value="1"/>
</dbReference>
<evidence type="ECO:0000259" key="6">
    <source>
        <dbReference type="PROSITE" id="PS50838"/>
    </source>
</evidence>
<dbReference type="PROSITE" id="PS50838">
    <property type="entry name" value="MAGE"/>
    <property type="match status" value="1"/>
</dbReference>